<feature type="region of interest" description="Disordered" evidence="1">
    <location>
        <begin position="418"/>
        <end position="496"/>
    </location>
</feature>
<organism evidence="2 3">
    <name type="scientific">Ceratobasidium theobromae</name>
    <dbReference type="NCBI Taxonomy" id="1582974"/>
    <lineage>
        <taxon>Eukaryota</taxon>
        <taxon>Fungi</taxon>
        <taxon>Dikarya</taxon>
        <taxon>Basidiomycota</taxon>
        <taxon>Agaricomycotina</taxon>
        <taxon>Agaricomycetes</taxon>
        <taxon>Cantharellales</taxon>
        <taxon>Ceratobasidiaceae</taxon>
        <taxon>Ceratobasidium</taxon>
    </lineage>
</organism>
<feature type="compositionally biased region" description="Pro residues" evidence="1">
    <location>
        <begin position="482"/>
        <end position="496"/>
    </location>
</feature>
<keyword evidence="3" id="KW-1185">Reference proteome</keyword>
<sequence>MEGLLSPLCKSLGGVRIHSYVFFGAVDRVVETIDRQHHHFELSNLGSRETAAPLVLEAPPQNNDQVGVRAEQQNQEVLPHTGRRDALLVRHIAQSLQILADQQIPALRVEEVRGLSGTEPLAIENVDDWVVVGADTRARFHDKLIVSDGEVRGDWGSHHAVIPRHPSFDSPSSPPRPLPPLVWIKLALSVPRITAARSAPNSIVPTSSPEVSLVSLPRLDRFQAHAMGSLNKSLFEQHGMPPMGPLWGIDGHLDVFIDAEAGLNTIPEETEQSEPLFDETVSAPSADQLACDLIAAMGDELDLPSDPTKYIVTREGITLKALMMGVAMNAMPGVRLVSTAYDTVSSKTKVISWAARKVARLSKSFRGVGVGAPLEGGGGGVADREEWVDVAVKDGEYVESKENLLRLSLTGARGRITSRQFSGSSHPAAARAEAISRPSTSQRSIVQDRAPLSEPQNESGDFSLPVAPTSRLVSKTNRTTPPRRPGVKPPPTLALPLSMHPPPPLVPLPNSSKRVAMPDVDVPEGSEKTFDIYMKSLKHTYTEPTLEDLDALRPPPSAIRAALEGVVGSGRTLLPQGHSLYLTIDKLGAQEVSIGGGPKAKKTVIAGSKKAKQLEYNALYMATQANIARGFTVAQLKRFEMESAEQMGSTRIRLPAGTTDNKPKIIHRIMNTRWGMIPPLEIKKLIDKESAVLEQDYPVSPSELFIFLGRDGENLLQLARDLQMRISVDRKPSSKPVDANNSAPRSGFLIRASGKAANHEKLKEHLDEQRSLMAHRMVILPTGPALSQVLLQNISRISGAFVENASFKGLENTENPVPSVLITARSSRNAYTAERLVQRAAMETAHRSGLQLFSFATPEEHMRPNSDLAEPSSSRENGAKYTLYPFGAQGFRIRAVQYTQNFLHDYSAHTSRSERIMSSDEAMILTGRDHSHVEPTIENIVTITLKGEIADLIKYIAEEPAGVVAENKTRRMTATFGHVVFQAENASALVSPVPEPVPLTSILEWAEKQDAKARFFIPGQVPSTAQSVLDKLKPIHRLQYRTIEGGQVINVDVELPDDEPEPTQNDGRLDSEDVNSNDDAAKSVENAEPVEVADQTIQEPTSLPTDVRVGTEAVFELLMPNSTMDVHMQVSDVSSMDQGTIPEALNTYLNQLSEFFTTDIDNPQPDPPQELSVDGKRYMLVKNTSVRYGIEPSLANLPAGCIATTEASLDLENNSRLAFTQLIYDGTGGTDGWEQFIRTCQRLGAQPYQQSTEVRVNPT</sequence>
<proteinExistence type="predicted"/>
<feature type="compositionally biased region" description="Polar residues" evidence="1">
    <location>
        <begin position="1095"/>
        <end position="1104"/>
    </location>
</feature>
<dbReference type="EMBL" id="SSOP01000388">
    <property type="protein sequence ID" value="KAB5588693.1"/>
    <property type="molecule type" value="Genomic_DNA"/>
</dbReference>
<protein>
    <submittedName>
        <fullName evidence="2">Uncharacterized protein</fullName>
    </submittedName>
</protein>
<comment type="caution">
    <text evidence="2">The sequence shown here is derived from an EMBL/GenBank/DDBJ whole genome shotgun (WGS) entry which is preliminary data.</text>
</comment>
<feature type="region of interest" description="Disordered" evidence="1">
    <location>
        <begin position="1051"/>
        <end position="1104"/>
    </location>
</feature>
<dbReference type="AlphaFoldDB" id="A0A5N5QB06"/>
<dbReference type="Proteomes" id="UP000383932">
    <property type="component" value="Unassembled WGS sequence"/>
</dbReference>
<reference evidence="2 3" key="1">
    <citation type="journal article" date="2019" name="Fungal Biol. Biotechnol.">
        <title>Draft genome sequence of fastidious pathogen Ceratobasidium theobromae, which causes vascular-streak dieback in Theobroma cacao.</title>
        <authorList>
            <person name="Ali S.S."/>
            <person name="Asman A."/>
            <person name="Shao J."/>
            <person name="Firmansyah A.P."/>
            <person name="Susilo A.W."/>
            <person name="Rosmana A."/>
            <person name="McMahon P."/>
            <person name="Junaid M."/>
            <person name="Guest D."/>
            <person name="Kheng T.Y."/>
            <person name="Meinhardt L.W."/>
            <person name="Bailey B.A."/>
        </authorList>
    </citation>
    <scope>NUCLEOTIDE SEQUENCE [LARGE SCALE GENOMIC DNA]</scope>
    <source>
        <strain evidence="2 3">CT2</strain>
    </source>
</reference>
<dbReference type="OrthoDB" id="3362817at2759"/>
<name>A0A5N5QB06_9AGAM</name>
<evidence type="ECO:0000313" key="3">
    <source>
        <dbReference type="Proteomes" id="UP000383932"/>
    </source>
</evidence>
<accession>A0A5N5QB06</accession>
<evidence type="ECO:0000313" key="2">
    <source>
        <dbReference type="EMBL" id="KAB5588693.1"/>
    </source>
</evidence>
<gene>
    <name evidence="2" type="ORF">CTheo_7861</name>
</gene>
<evidence type="ECO:0000256" key="1">
    <source>
        <dbReference type="SAM" id="MobiDB-lite"/>
    </source>
</evidence>